<evidence type="ECO:0000256" key="1">
    <source>
        <dbReference type="ARBA" id="ARBA00022723"/>
    </source>
</evidence>
<dbReference type="GO" id="GO:0008270">
    <property type="term" value="F:zinc ion binding"/>
    <property type="evidence" value="ECO:0007669"/>
    <property type="project" value="UniProtKB-KW"/>
</dbReference>
<evidence type="ECO:0000259" key="4">
    <source>
        <dbReference type="Pfam" id="PF01753"/>
    </source>
</evidence>
<dbReference type="InterPro" id="IPR002893">
    <property type="entry name" value="Znf_MYND"/>
</dbReference>
<reference evidence="5 6" key="1">
    <citation type="journal article" date="2018" name="Elife">
        <title>Functional genomics of lipid metabolism in the oleaginous yeast Rhodosporidium toruloides.</title>
        <authorList>
            <person name="Coradetti S.T."/>
            <person name="Pinel D."/>
            <person name="Geiselman G."/>
            <person name="Ito M."/>
            <person name="Mondo S."/>
            <person name="Reilly M.C."/>
            <person name="Cheng Y.F."/>
            <person name="Bauer S."/>
            <person name="Grigoriev I."/>
            <person name="Gladden J.M."/>
            <person name="Simmons B.A."/>
            <person name="Brem R."/>
            <person name="Arkin A.P."/>
            <person name="Skerker J.M."/>
        </authorList>
    </citation>
    <scope>NUCLEOTIDE SEQUENCE [LARGE SCALE GENOMIC DNA]</scope>
    <source>
        <strain evidence="5 6">NBRC 0880</strain>
    </source>
</reference>
<comment type="caution">
    <text evidence="5">The sequence shown here is derived from an EMBL/GenBank/DDBJ whole genome shotgun (WGS) entry which is preliminary data.</text>
</comment>
<organism evidence="5 6">
    <name type="scientific">Rhodotorula toruloides</name>
    <name type="common">Yeast</name>
    <name type="synonym">Rhodosporidium toruloides</name>
    <dbReference type="NCBI Taxonomy" id="5286"/>
    <lineage>
        <taxon>Eukaryota</taxon>
        <taxon>Fungi</taxon>
        <taxon>Dikarya</taxon>
        <taxon>Basidiomycota</taxon>
        <taxon>Pucciniomycotina</taxon>
        <taxon>Microbotryomycetes</taxon>
        <taxon>Sporidiobolales</taxon>
        <taxon>Sporidiobolaceae</taxon>
        <taxon>Rhodotorula</taxon>
    </lineage>
</organism>
<name>A0A2T0A3A2_RHOTO</name>
<dbReference type="Pfam" id="PF01753">
    <property type="entry name" value="zf-MYND"/>
    <property type="match status" value="1"/>
</dbReference>
<dbReference type="Gene3D" id="6.10.140.2220">
    <property type="match status" value="1"/>
</dbReference>
<keyword evidence="3" id="KW-0862">Zinc</keyword>
<accession>A0A2T0A3A2</accession>
<evidence type="ECO:0000313" key="6">
    <source>
        <dbReference type="Proteomes" id="UP000239560"/>
    </source>
</evidence>
<keyword evidence="1" id="KW-0479">Metal-binding</keyword>
<protein>
    <recommendedName>
        <fullName evidence="4">MYND-type domain-containing protein</fullName>
    </recommendedName>
</protein>
<dbReference type="AlphaFoldDB" id="A0A2T0A3A2"/>
<keyword evidence="2" id="KW-0863">Zinc-finger</keyword>
<dbReference type="OrthoDB" id="407198at2759"/>
<evidence type="ECO:0000256" key="2">
    <source>
        <dbReference type="ARBA" id="ARBA00022771"/>
    </source>
</evidence>
<feature type="domain" description="MYND-type" evidence="4">
    <location>
        <begin position="9"/>
        <end position="49"/>
    </location>
</feature>
<dbReference type="EMBL" id="LCTV02000009">
    <property type="protein sequence ID" value="PRQ72436.1"/>
    <property type="molecule type" value="Genomic_DNA"/>
</dbReference>
<evidence type="ECO:0000256" key="3">
    <source>
        <dbReference type="ARBA" id="ARBA00022833"/>
    </source>
</evidence>
<gene>
    <name evidence="5" type="ORF">AAT19DRAFT_16360</name>
</gene>
<evidence type="ECO:0000313" key="5">
    <source>
        <dbReference type="EMBL" id="PRQ72436.1"/>
    </source>
</evidence>
<dbReference type="SUPFAM" id="SSF144232">
    <property type="entry name" value="HIT/MYND zinc finger-like"/>
    <property type="match status" value="1"/>
</dbReference>
<proteinExistence type="predicted"/>
<sequence>MDTQTMGECLVCGTETKNRCSSCVKAGIDLFFCSPEHQKLVWPVHRSFCGPGKANPFRWPALSPEQVQAAIAELDRKDYRAAGNETVTPLSTMLTIALGVPREELPDALGKLTHTTDSQTPAEIDALLEVRMYLHLRLRSESRETAAEDDPVGCLAVVCGCVHVYECQARWMTGFQHRLSVFTALQTYLDTQEDAFRNLPGVITRLFDYLNNVAHKEDPLRAELVSGQLNSLFQAMYGGLATDAINQHLNL</sequence>
<dbReference type="Proteomes" id="UP000239560">
    <property type="component" value="Unassembled WGS sequence"/>
</dbReference>